<feature type="active site" evidence="7">
    <location>
        <position position="94"/>
    </location>
</feature>
<dbReference type="HAMAP" id="MF_00746">
    <property type="entry name" value="SprT"/>
    <property type="match status" value="1"/>
</dbReference>
<keyword evidence="9" id="KW-0645">Protease</keyword>
<evidence type="ECO:0000313" key="10">
    <source>
        <dbReference type="Proteomes" id="UP001595621"/>
    </source>
</evidence>
<keyword evidence="6 7" id="KW-0862">Zinc</keyword>
<keyword evidence="9" id="KW-0482">Metalloprotease</keyword>
<feature type="domain" description="SprT-like" evidence="8">
    <location>
        <begin position="31"/>
        <end position="183"/>
    </location>
</feature>
<feature type="binding site" evidence="7">
    <location>
        <position position="93"/>
    </location>
    <ligand>
        <name>Zn(2+)</name>
        <dbReference type="ChEBI" id="CHEBI:29105"/>
    </ligand>
</feature>
<dbReference type="InterPro" id="IPR006640">
    <property type="entry name" value="SprT-like_domain"/>
</dbReference>
<evidence type="ECO:0000256" key="2">
    <source>
        <dbReference type="ARBA" id="ARBA00006591"/>
    </source>
</evidence>
<evidence type="ECO:0000256" key="1">
    <source>
        <dbReference type="ARBA" id="ARBA00004496"/>
    </source>
</evidence>
<keyword evidence="4 7" id="KW-0963">Cytoplasm</keyword>
<gene>
    <name evidence="7" type="primary">sprT</name>
    <name evidence="9" type="ORF">ACFOE0_18485</name>
</gene>
<feature type="binding site" evidence="7">
    <location>
        <position position="97"/>
    </location>
    <ligand>
        <name>Zn(2+)</name>
        <dbReference type="ChEBI" id="CHEBI:29105"/>
    </ligand>
</feature>
<reference evidence="10" key="1">
    <citation type="journal article" date="2019" name="Int. J. Syst. Evol. Microbiol.">
        <title>The Global Catalogue of Microorganisms (GCM) 10K type strain sequencing project: providing services to taxonomists for standard genome sequencing and annotation.</title>
        <authorList>
            <consortium name="The Broad Institute Genomics Platform"/>
            <consortium name="The Broad Institute Genome Sequencing Center for Infectious Disease"/>
            <person name="Wu L."/>
            <person name="Ma J."/>
        </authorList>
    </citation>
    <scope>NUCLEOTIDE SEQUENCE [LARGE SCALE GENOMIC DNA]</scope>
    <source>
        <strain evidence="10">KCTC 52277</strain>
    </source>
</reference>
<evidence type="ECO:0000256" key="5">
    <source>
        <dbReference type="ARBA" id="ARBA00022723"/>
    </source>
</evidence>
<name>A0ABV7GIX1_9GAMM</name>
<dbReference type="Proteomes" id="UP001595621">
    <property type="component" value="Unassembled WGS sequence"/>
</dbReference>
<accession>A0ABV7GIX1</accession>
<dbReference type="InterPro" id="IPR035240">
    <property type="entry name" value="SprT_Zn_ribbon"/>
</dbReference>
<keyword evidence="9" id="KW-0378">Hydrolase</keyword>
<comment type="subcellular location">
    <subcellularLocation>
        <location evidence="1 7">Cytoplasm</location>
    </subcellularLocation>
</comment>
<evidence type="ECO:0000256" key="7">
    <source>
        <dbReference type="HAMAP-Rule" id="MF_00746"/>
    </source>
</evidence>
<dbReference type="Pfam" id="PF17283">
    <property type="entry name" value="Zn_ribbon_SprT"/>
    <property type="match status" value="1"/>
</dbReference>
<dbReference type="SMART" id="SM00731">
    <property type="entry name" value="SprT"/>
    <property type="match status" value="1"/>
</dbReference>
<dbReference type="InterPro" id="IPR023483">
    <property type="entry name" value="Uncharacterised_SprT"/>
</dbReference>
<evidence type="ECO:0000256" key="4">
    <source>
        <dbReference type="ARBA" id="ARBA00022490"/>
    </source>
</evidence>
<keyword evidence="10" id="KW-1185">Reference proteome</keyword>
<evidence type="ECO:0000313" key="9">
    <source>
        <dbReference type="EMBL" id="MFC3140150.1"/>
    </source>
</evidence>
<comment type="similarity">
    <text evidence="2 7">Belongs to the SprT family.</text>
</comment>
<comment type="caution">
    <text evidence="9">The sequence shown here is derived from an EMBL/GenBank/DDBJ whole genome shotgun (WGS) entry which is preliminary data.</text>
</comment>
<dbReference type="PANTHER" id="PTHR38773">
    <property type="entry name" value="PROTEIN SPRT"/>
    <property type="match status" value="1"/>
</dbReference>
<protein>
    <recommendedName>
        <fullName evidence="3 7">Protein SprT</fullName>
    </recommendedName>
</protein>
<dbReference type="EMBL" id="JBHRTD010000018">
    <property type="protein sequence ID" value="MFC3140150.1"/>
    <property type="molecule type" value="Genomic_DNA"/>
</dbReference>
<dbReference type="PANTHER" id="PTHR38773:SF1">
    <property type="entry name" value="PROTEIN SPRT"/>
    <property type="match status" value="1"/>
</dbReference>
<evidence type="ECO:0000256" key="6">
    <source>
        <dbReference type="ARBA" id="ARBA00022833"/>
    </source>
</evidence>
<evidence type="ECO:0000259" key="8">
    <source>
        <dbReference type="SMART" id="SM00731"/>
    </source>
</evidence>
<organism evidence="9 10">
    <name type="scientific">Shewanella submarina</name>
    <dbReference type="NCBI Taxonomy" id="2016376"/>
    <lineage>
        <taxon>Bacteria</taxon>
        <taxon>Pseudomonadati</taxon>
        <taxon>Pseudomonadota</taxon>
        <taxon>Gammaproteobacteria</taxon>
        <taxon>Alteromonadales</taxon>
        <taxon>Shewanellaceae</taxon>
        <taxon>Shewanella</taxon>
    </lineage>
</organism>
<keyword evidence="5 7" id="KW-0479">Metal-binding</keyword>
<dbReference type="RefSeq" id="WP_248934076.1">
    <property type="nucleotide sequence ID" value="NZ_JAKILF010000001.1"/>
</dbReference>
<dbReference type="Pfam" id="PF10263">
    <property type="entry name" value="SprT-like"/>
    <property type="match status" value="1"/>
</dbReference>
<dbReference type="GO" id="GO:0008237">
    <property type="term" value="F:metallopeptidase activity"/>
    <property type="evidence" value="ECO:0007669"/>
    <property type="project" value="UniProtKB-KW"/>
</dbReference>
<sequence>MLQRFLSALTTPKEQPSAPKAATQLQQQLLERCEACFHQAEQRLKRKFPRPAISFALRGKSAGTAHLQQNRLRFNPVLLKENPEAFMQEVVPHEIAHLLCFQLYGTGKAIKPHGKEWQAIMLQAFDLTPRASHSFDISSVRGKTYAYQCQCGPVELSVRRHNKVQRGESRYLCRRCKQVLTPAK</sequence>
<comment type="cofactor">
    <cofactor evidence="7">
        <name>Zn(2+)</name>
        <dbReference type="ChEBI" id="CHEBI:29105"/>
    </cofactor>
    <text evidence="7">Binds 1 zinc ion.</text>
</comment>
<evidence type="ECO:0000256" key="3">
    <source>
        <dbReference type="ARBA" id="ARBA00020082"/>
    </source>
</evidence>
<proteinExistence type="inferred from homology"/>
<dbReference type="NCBIfam" id="NF003421">
    <property type="entry name" value="PRK04860.1"/>
    <property type="match status" value="1"/>
</dbReference>